<dbReference type="STRING" id="983644.G3JFI8"/>
<organism evidence="3 4">
    <name type="scientific">Cordyceps militaris (strain CM01)</name>
    <name type="common">Caterpillar fungus</name>
    <dbReference type="NCBI Taxonomy" id="983644"/>
    <lineage>
        <taxon>Eukaryota</taxon>
        <taxon>Fungi</taxon>
        <taxon>Dikarya</taxon>
        <taxon>Ascomycota</taxon>
        <taxon>Pezizomycotina</taxon>
        <taxon>Sordariomycetes</taxon>
        <taxon>Hypocreomycetidae</taxon>
        <taxon>Hypocreales</taxon>
        <taxon>Cordycipitaceae</taxon>
        <taxon>Cordyceps</taxon>
    </lineage>
</organism>
<feature type="region of interest" description="Disordered" evidence="1">
    <location>
        <begin position="277"/>
        <end position="435"/>
    </location>
</feature>
<feature type="region of interest" description="Disordered" evidence="1">
    <location>
        <begin position="667"/>
        <end position="779"/>
    </location>
</feature>
<evidence type="ECO:0000313" key="3">
    <source>
        <dbReference type="EMBL" id="EGX93562.1"/>
    </source>
</evidence>
<dbReference type="eggNOG" id="ENOG502R0SR">
    <property type="taxonomic scope" value="Eukaryota"/>
</dbReference>
<dbReference type="GeneID" id="18166957"/>
<name>G3JFI8_CORMM</name>
<feature type="region of interest" description="Disordered" evidence="1">
    <location>
        <begin position="107"/>
        <end position="197"/>
    </location>
</feature>
<dbReference type="AlphaFoldDB" id="G3JFI8"/>
<proteinExistence type="predicted"/>
<protein>
    <submittedName>
        <fullName evidence="3">Conserved fungal protein</fullName>
    </submittedName>
</protein>
<dbReference type="InterPro" id="IPR028012">
    <property type="entry name" value="Rua1_C"/>
</dbReference>
<feature type="compositionally biased region" description="Polar residues" evidence="1">
    <location>
        <begin position="385"/>
        <end position="404"/>
    </location>
</feature>
<feature type="compositionally biased region" description="Polar residues" evidence="1">
    <location>
        <begin position="315"/>
        <end position="343"/>
    </location>
</feature>
<reference evidence="3 4" key="1">
    <citation type="journal article" date="2011" name="Genome Biol.">
        <title>Genome sequence of the insect pathogenic fungus Cordyceps militaris, a valued traditional Chinese medicine.</title>
        <authorList>
            <person name="Zheng P."/>
            <person name="Xia Y."/>
            <person name="Xiao G."/>
            <person name="Xiong C."/>
            <person name="Hu X."/>
            <person name="Zhang S."/>
            <person name="Zheng H."/>
            <person name="Huang Y."/>
            <person name="Zhou Y."/>
            <person name="Wang S."/>
            <person name="Zhao G.P."/>
            <person name="Liu X."/>
            <person name="St Leger R.J."/>
            <person name="Wang C."/>
        </authorList>
    </citation>
    <scope>NUCLEOTIDE SEQUENCE [LARGE SCALE GENOMIC DNA]</scope>
    <source>
        <strain evidence="3 4">CM01</strain>
    </source>
</reference>
<dbReference type="RefSeq" id="XP_006670145.1">
    <property type="nucleotide sequence ID" value="XM_006670082.1"/>
</dbReference>
<accession>G3JFI8</accession>
<evidence type="ECO:0000259" key="2">
    <source>
        <dbReference type="Pfam" id="PF14616"/>
    </source>
</evidence>
<evidence type="ECO:0000256" key="1">
    <source>
        <dbReference type="SAM" id="MobiDB-lite"/>
    </source>
</evidence>
<evidence type="ECO:0000313" key="4">
    <source>
        <dbReference type="Proteomes" id="UP000001610"/>
    </source>
</evidence>
<feature type="domain" description="Transcription regulator Rua1 C-terminal" evidence="2">
    <location>
        <begin position="565"/>
        <end position="664"/>
    </location>
</feature>
<dbReference type="InParanoid" id="G3JFI8"/>
<feature type="compositionally biased region" description="Polar residues" evidence="1">
    <location>
        <begin position="756"/>
        <end position="772"/>
    </location>
</feature>
<feature type="compositionally biased region" description="Basic residues" evidence="1">
    <location>
        <begin position="667"/>
        <end position="678"/>
    </location>
</feature>
<gene>
    <name evidence="3" type="ORF">CCM_04936</name>
</gene>
<dbReference type="OrthoDB" id="5595379at2759"/>
<keyword evidence="4" id="KW-1185">Reference proteome</keyword>
<feature type="compositionally biased region" description="Low complexity" evidence="1">
    <location>
        <begin position="361"/>
        <end position="380"/>
    </location>
</feature>
<feature type="compositionally biased region" description="Polar residues" evidence="1">
    <location>
        <begin position="414"/>
        <end position="433"/>
    </location>
</feature>
<feature type="compositionally biased region" description="Polar residues" evidence="1">
    <location>
        <begin position="126"/>
        <end position="141"/>
    </location>
</feature>
<feature type="compositionally biased region" description="Polar residues" evidence="1">
    <location>
        <begin position="155"/>
        <end position="169"/>
    </location>
</feature>
<sequence length="779" mass="85015">MAPPAHGRESPASNNQPVRVIDQFASSGIPLELSFELASLVFCWASWSLLRVLLRLGADVGDVGDVGGRPRLVPVTYSQWPGSHSIVLYKPSQLTKKEKKSILIRQHYTRPTSNRPAEHVAPATPPTTLDAQQTNNSTSADLQPPMSAWMPQPGLNLQDSSSNHSSQIPCCSEEHHQSTTAGWDHSITPRSTLPGKSGLVYPGQLPQSLVKDGRAADVSWNPSQTVPNETLGSWGQKSYDQFEFYPFDPDAPIGQAYTTDESIPIIDLRFSQSRHELGSSYSDHTANRRPDSSIGMSTPTAFSDMPATCGGGDDGSTTLSEAPTFSDYGTLSNRTSLMSTTHMSPVGSPRLTPQSRPDQMRAQSRGRASPSPRPSMRSAPYSTEGLRNTTRWSTGSQNVGQGRLQSPFGYGSMPDSTMPSQRYSMQAPTSSSMAPMPHSMVSGPGSTMPMQPSYVPSMPMGGYRNSSVMMGSHMGHQLPTSHAMHHDNSHHSLPQPPTLASHGLLKLLQNNIESQSFHGHYADLSAPPDLYPALHQEPAPPPAEDMNPSDPDLVPYEQELRFDGDMYTPKWVRGHGNKREGWCGICKPGRWLVLKNSAYWYDKSFTHGISAATGAPFQEPLDKRRMDGNPDVWEGLCGSCNKWIALVSSKKKGTTWFRHAYKCHSHAKIKDTPKRRRDQVHNPRMPGPPLSSMGLGGLHDHHQRPGTPPLTLPHGLSTASYASMGGGGINTSIPQYMHPQQHHPHHHQALGPLTPPQSLRSSVGRTLLSSPATMYGNVI</sequence>
<dbReference type="PANTHER" id="PTHR28125:SF3">
    <property type="entry name" value="TRANSCRIPTION REGULATOR RUA1 C-TERMINAL DOMAIN-CONTAINING PROTEIN"/>
    <property type="match status" value="1"/>
</dbReference>
<dbReference type="VEuPathDB" id="FungiDB:CCM_04936"/>
<dbReference type="PANTHER" id="PTHR28125">
    <property type="entry name" value="MEIOTIC EXPRESSION UP-REGULATED PROTEIN 26"/>
    <property type="match status" value="1"/>
</dbReference>
<dbReference type="KEGG" id="cmt:CCM_04936"/>
<dbReference type="Proteomes" id="UP000001610">
    <property type="component" value="Unassembled WGS sequence"/>
</dbReference>
<dbReference type="HOGENOM" id="CLU_018826_0_0_1"/>
<dbReference type="Pfam" id="PF14616">
    <property type="entry name" value="Rua1_C"/>
    <property type="match status" value="1"/>
</dbReference>
<dbReference type="EMBL" id="JH126401">
    <property type="protein sequence ID" value="EGX93562.1"/>
    <property type="molecule type" value="Genomic_DNA"/>
</dbReference>